<feature type="domain" description="Integrase catalytic" evidence="1">
    <location>
        <begin position="10"/>
        <end position="41"/>
    </location>
</feature>
<protein>
    <submittedName>
        <fullName evidence="2">IS3 family transposase</fullName>
    </submittedName>
</protein>
<sequence length="59" mass="7076">MSWPTAQPYQVELATAEWVDWYNNQRLYSTIRHVPPTEYRIDVPRSTPALRGGWSWQLR</sequence>
<reference evidence="3" key="1">
    <citation type="journal article" date="2019" name="Int. J. Syst. Evol. Microbiol.">
        <title>The Global Catalogue of Microorganisms (GCM) 10K type strain sequencing project: providing services to taxonomists for standard genome sequencing and annotation.</title>
        <authorList>
            <consortium name="The Broad Institute Genomics Platform"/>
            <consortium name="The Broad Institute Genome Sequencing Center for Infectious Disease"/>
            <person name="Wu L."/>
            <person name="Ma J."/>
        </authorList>
    </citation>
    <scope>NUCLEOTIDE SEQUENCE [LARGE SCALE GENOMIC DNA]</scope>
    <source>
        <strain evidence="3">ZS-35-S2</strain>
    </source>
</reference>
<dbReference type="EMBL" id="JBHSPR010000015">
    <property type="protein sequence ID" value="MFC6018398.1"/>
    <property type="molecule type" value="Genomic_DNA"/>
</dbReference>
<accession>A0ABW1KDH7</accession>
<organism evidence="2 3">
    <name type="scientific">Plantactinospora solaniradicis</name>
    <dbReference type="NCBI Taxonomy" id="1723736"/>
    <lineage>
        <taxon>Bacteria</taxon>
        <taxon>Bacillati</taxon>
        <taxon>Actinomycetota</taxon>
        <taxon>Actinomycetes</taxon>
        <taxon>Micromonosporales</taxon>
        <taxon>Micromonosporaceae</taxon>
        <taxon>Plantactinospora</taxon>
    </lineage>
</organism>
<dbReference type="InterPro" id="IPR001584">
    <property type="entry name" value="Integrase_cat-core"/>
</dbReference>
<dbReference type="RefSeq" id="WP_377423839.1">
    <property type="nucleotide sequence ID" value="NZ_JBHSPR010000015.1"/>
</dbReference>
<dbReference type="Proteomes" id="UP001596203">
    <property type="component" value="Unassembled WGS sequence"/>
</dbReference>
<evidence type="ECO:0000313" key="2">
    <source>
        <dbReference type="EMBL" id="MFC6018398.1"/>
    </source>
</evidence>
<name>A0ABW1KDH7_9ACTN</name>
<evidence type="ECO:0000259" key="1">
    <source>
        <dbReference type="Pfam" id="PF13333"/>
    </source>
</evidence>
<keyword evidence="3" id="KW-1185">Reference proteome</keyword>
<evidence type="ECO:0000313" key="3">
    <source>
        <dbReference type="Proteomes" id="UP001596203"/>
    </source>
</evidence>
<gene>
    <name evidence="2" type="ORF">ACFP2T_19575</name>
</gene>
<comment type="caution">
    <text evidence="2">The sequence shown here is derived from an EMBL/GenBank/DDBJ whole genome shotgun (WGS) entry which is preliminary data.</text>
</comment>
<proteinExistence type="predicted"/>
<dbReference type="Pfam" id="PF13333">
    <property type="entry name" value="rve_2"/>
    <property type="match status" value="1"/>
</dbReference>